<proteinExistence type="predicted"/>
<dbReference type="AlphaFoldDB" id="A0A5B0RT35"/>
<feature type="compositionally biased region" description="Polar residues" evidence="1">
    <location>
        <begin position="18"/>
        <end position="33"/>
    </location>
</feature>
<name>A0A5B0RT35_PUCGR</name>
<reference evidence="2 3" key="1">
    <citation type="submission" date="2019-05" db="EMBL/GenBank/DDBJ databases">
        <title>Emergence of the Ug99 lineage of the wheat stem rust pathogen through somatic hybridization.</title>
        <authorList>
            <person name="Li F."/>
            <person name="Upadhyaya N.M."/>
            <person name="Sperschneider J."/>
            <person name="Matny O."/>
            <person name="Nguyen-Phuc H."/>
            <person name="Mago R."/>
            <person name="Raley C."/>
            <person name="Miller M.E."/>
            <person name="Silverstein K.A.T."/>
            <person name="Henningsen E."/>
            <person name="Hirsch C.D."/>
            <person name="Visser B."/>
            <person name="Pretorius Z.A."/>
            <person name="Steffenson B.J."/>
            <person name="Schwessinger B."/>
            <person name="Dodds P.N."/>
            <person name="Figueroa M."/>
        </authorList>
    </citation>
    <scope>NUCLEOTIDE SEQUENCE [LARGE SCALE GENOMIC DNA]</scope>
    <source>
        <strain evidence="2 3">Ug99</strain>
    </source>
</reference>
<protein>
    <submittedName>
        <fullName evidence="2">Uncharacterized protein</fullName>
    </submittedName>
</protein>
<dbReference type="Proteomes" id="UP000325313">
    <property type="component" value="Unassembled WGS sequence"/>
</dbReference>
<accession>A0A5B0RT35</accession>
<feature type="compositionally biased region" description="Polar residues" evidence="1">
    <location>
        <begin position="1"/>
        <end position="10"/>
    </location>
</feature>
<dbReference type="EMBL" id="VDEP01000137">
    <property type="protein sequence ID" value="KAA1129176.1"/>
    <property type="molecule type" value="Genomic_DNA"/>
</dbReference>
<organism evidence="2 3">
    <name type="scientific">Puccinia graminis f. sp. tritici</name>
    <dbReference type="NCBI Taxonomy" id="56615"/>
    <lineage>
        <taxon>Eukaryota</taxon>
        <taxon>Fungi</taxon>
        <taxon>Dikarya</taxon>
        <taxon>Basidiomycota</taxon>
        <taxon>Pucciniomycotina</taxon>
        <taxon>Pucciniomycetes</taxon>
        <taxon>Pucciniales</taxon>
        <taxon>Pucciniaceae</taxon>
        <taxon>Puccinia</taxon>
    </lineage>
</organism>
<feature type="region of interest" description="Disordered" evidence="1">
    <location>
        <begin position="1"/>
        <end position="60"/>
    </location>
</feature>
<evidence type="ECO:0000313" key="3">
    <source>
        <dbReference type="Proteomes" id="UP000325313"/>
    </source>
</evidence>
<feature type="compositionally biased region" description="Polar residues" evidence="1">
    <location>
        <begin position="50"/>
        <end position="60"/>
    </location>
</feature>
<evidence type="ECO:0000256" key="1">
    <source>
        <dbReference type="SAM" id="MobiDB-lite"/>
    </source>
</evidence>
<gene>
    <name evidence="2" type="ORF">PGTUg99_002186</name>
</gene>
<sequence>MAKTLTSTVNRTDDPQAGHSSTPGQMTDSTENTPPDPVGKLVRTRRVIRGSTSPPSSTCRVETRVYSCTLPPGSSLSCS</sequence>
<evidence type="ECO:0000313" key="2">
    <source>
        <dbReference type="EMBL" id="KAA1129176.1"/>
    </source>
</evidence>
<comment type="caution">
    <text evidence="2">The sequence shown here is derived from an EMBL/GenBank/DDBJ whole genome shotgun (WGS) entry which is preliminary data.</text>
</comment>